<comment type="caution">
    <text evidence="14">The sequence shown here is derived from an EMBL/GenBank/DDBJ whole genome shotgun (WGS) entry which is preliminary data.</text>
</comment>
<keyword evidence="6" id="KW-0479">Metal-binding</keyword>
<evidence type="ECO:0000256" key="4">
    <source>
        <dbReference type="ARBA" id="ARBA00011885"/>
    </source>
</evidence>
<organism evidence="14 15">
    <name type="scientific">Mesosutterella porci</name>
    <dbReference type="NCBI Taxonomy" id="2915351"/>
    <lineage>
        <taxon>Bacteria</taxon>
        <taxon>Pseudomonadati</taxon>
        <taxon>Pseudomonadota</taxon>
        <taxon>Betaproteobacteria</taxon>
        <taxon>Burkholderiales</taxon>
        <taxon>Sutterellaceae</taxon>
        <taxon>Mesosutterella</taxon>
    </lineage>
</organism>
<dbReference type="InterPro" id="IPR006311">
    <property type="entry name" value="TAT_signal"/>
</dbReference>
<dbReference type="PANTHER" id="PTHR43742">
    <property type="entry name" value="TRIMETHYLAMINE-N-OXIDE REDUCTASE"/>
    <property type="match status" value="1"/>
</dbReference>
<dbReference type="InterPro" id="IPR050612">
    <property type="entry name" value="Prok_Mopterin_Oxidored"/>
</dbReference>
<dbReference type="Gene3D" id="3.40.50.740">
    <property type="match status" value="1"/>
</dbReference>
<dbReference type="EC" id="1.7.2.3" evidence="4"/>
<evidence type="ECO:0000256" key="7">
    <source>
        <dbReference type="ARBA" id="ARBA00022729"/>
    </source>
</evidence>
<dbReference type="RefSeq" id="WP_237979476.1">
    <property type="nucleotide sequence ID" value="NZ_JAKNCT010000010.1"/>
</dbReference>
<evidence type="ECO:0000256" key="9">
    <source>
        <dbReference type="ARBA" id="ARBA00023002"/>
    </source>
</evidence>
<sequence length="846" mass="93873">MTGISRRNLFKTAAITGAAAAAAPAVHAAPASRPVHEGYPAAAKSAALWPEELPESNLGLTGTFNLGKSQLNDGTSITAFRWGVVRPVVKGGKIVACLPFEHDYAPSMNLQGLAELPYSSARIRYPMVREGYLKNGSASREQRGRDKWVRVTWDQALDLAAKEIKRVYDTYGPSAVYGSSYGWYSTGKVVAATPCQHRFLNLMGGFIGRRNSYSTAAINTIMPYVVGTGDPRCTSWDVVVKNSERVVLWGCDPLVTNDIDWYTTIHNYAGYFRALKKKGTKTFSVNPIMTDTAEYLGSEWIAPNPGTDVAMMAAMIYELESSGKADHAFLEKYTYGWPQLRAYIFGGEDGVKKTPEWAEKICGVPAARIRSFAHELQEHRTMLMFGWGIQREDFGEQPHWMMVALASVLGQIGLPGGGFGTNYHYSSGGSPLSNAPFMPQIPSNVKPVHPSKLPWKGSKVLPVAAISDCLLHPGKTVDYDGKKVTFPDVHLLMWTGGNPFAHHPDTNQVARAFRKPDTVIVTDYVWTATARHADIVFPACTAFEHPDITNIGTYSNDGFIAMHQTIEPQWESKTDYEIFSLLAKKLGIEKEYTEGLDVMGWVKRLYNQTKKMGDANGTPMPDFDTFWKKGYLLFDVSEKNRNYVMFEDFRKDPEKNRLSTESGKIQLYSPKIASYKYDDCKPHPTYFVATEGVAHATRDYPLALMACKSRYRMHSQLDCTNARSRAAIEDREPLWINPKDAKARGIKNGDLVLVQSRRGKVLVGALITERIIPGVVVLHHGAWYNPTQTAQGEVDVRGNSNTLVLDKPTSKLARGNLASTANVQVSLWKGAVPPVTVYNQPDRVIR</sequence>
<keyword evidence="5" id="KW-0500">Molybdenum</keyword>
<dbReference type="PANTHER" id="PTHR43742:SF10">
    <property type="entry name" value="TRIMETHYLAMINE-N-OXIDE REDUCTASE 2"/>
    <property type="match status" value="1"/>
</dbReference>
<evidence type="ECO:0000259" key="11">
    <source>
        <dbReference type="Pfam" id="PF00384"/>
    </source>
</evidence>
<dbReference type="Pfam" id="PF18364">
    <property type="entry name" value="Molybdopterin_N"/>
    <property type="match status" value="1"/>
</dbReference>
<keyword evidence="8" id="KW-0574">Periplasm</keyword>
<reference evidence="14 15" key="1">
    <citation type="submission" date="2022-02" db="EMBL/GenBank/DDBJ databases">
        <title>Mesosutterella porci, a novel member of the family Sutterellaceae from pig feces.</title>
        <authorList>
            <person name="Wylensek D."/>
            <person name="Clavel T."/>
        </authorList>
    </citation>
    <scope>NUCLEOTIDE SEQUENCE [LARGE SCALE GENOMIC DNA]</scope>
    <source>
        <strain evidence="15">oilRF-744-wt-GAM-9</strain>
    </source>
</reference>
<dbReference type="EMBL" id="JAKNCT010000010">
    <property type="protein sequence ID" value="MCG5031569.1"/>
    <property type="molecule type" value="Genomic_DNA"/>
</dbReference>
<feature type="domain" description="Molybdopterin dinucleotide-binding" evidence="12">
    <location>
        <begin position="702"/>
        <end position="816"/>
    </location>
</feature>
<evidence type="ECO:0000256" key="8">
    <source>
        <dbReference type="ARBA" id="ARBA00022764"/>
    </source>
</evidence>
<name>A0ABS9MSI0_9BURK</name>
<proteinExistence type="inferred from homology"/>
<evidence type="ECO:0000313" key="15">
    <source>
        <dbReference type="Proteomes" id="UP001297600"/>
    </source>
</evidence>
<evidence type="ECO:0000256" key="1">
    <source>
        <dbReference type="ARBA" id="ARBA00001942"/>
    </source>
</evidence>
<dbReference type="Pfam" id="PF00384">
    <property type="entry name" value="Molybdopterin"/>
    <property type="match status" value="1"/>
</dbReference>
<evidence type="ECO:0000256" key="5">
    <source>
        <dbReference type="ARBA" id="ARBA00022505"/>
    </source>
</evidence>
<evidence type="ECO:0000256" key="3">
    <source>
        <dbReference type="ARBA" id="ARBA00010312"/>
    </source>
</evidence>
<keyword evidence="9" id="KW-0560">Oxidoreductase</keyword>
<gene>
    <name evidence="14" type="ORF">MAF45_08960</name>
</gene>
<dbReference type="SUPFAM" id="SSF53706">
    <property type="entry name" value="Formate dehydrogenase/DMSO reductase, domains 1-3"/>
    <property type="match status" value="1"/>
</dbReference>
<dbReference type="Proteomes" id="UP001297600">
    <property type="component" value="Unassembled WGS sequence"/>
</dbReference>
<dbReference type="PROSITE" id="PS00932">
    <property type="entry name" value="MOLYBDOPTERIN_PROK_3"/>
    <property type="match status" value="1"/>
</dbReference>
<dbReference type="Gene3D" id="2.40.40.20">
    <property type="match status" value="1"/>
</dbReference>
<feature type="signal peptide" evidence="10">
    <location>
        <begin position="1"/>
        <end position="28"/>
    </location>
</feature>
<comment type="similarity">
    <text evidence="3">Belongs to the prokaryotic molybdopterin-containing oxidoreductase family.</text>
</comment>
<feature type="chain" id="PRO_5046938940" description="trimethylamine-N-oxide reductase" evidence="10">
    <location>
        <begin position="29"/>
        <end position="846"/>
    </location>
</feature>
<accession>A0ABS9MSI0</accession>
<dbReference type="Gene3D" id="3.40.228.10">
    <property type="entry name" value="Dimethylsulfoxide Reductase, domain 2"/>
    <property type="match status" value="1"/>
</dbReference>
<dbReference type="PROSITE" id="PS51318">
    <property type="entry name" value="TAT"/>
    <property type="match status" value="1"/>
</dbReference>
<dbReference type="Gene3D" id="3.90.55.10">
    <property type="entry name" value="Dimethylsulfoxide Reductase, domain 3"/>
    <property type="match status" value="1"/>
</dbReference>
<dbReference type="Pfam" id="PF01568">
    <property type="entry name" value="Molydop_binding"/>
    <property type="match status" value="1"/>
</dbReference>
<dbReference type="InterPro" id="IPR006657">
    <property type="entry name" value="MoPterin_dinucl-bd_dom"/>
</dbReference>
<evidence type="ECO:0000259" key="13">
    <source>
        <dbReference type="Pfam" id="PF18364"/>
    </source>
</evidence>
<dbReference type="InterPro" id="IPR041460">
    <property type="entry name" value="Molybdopterin_N"/>
</dbReference>
<comment type="cofactor">
    <cofactor evidence="1">
        <name>Mo-bis(molybdopterin guanine dinucleotide)</name>
        <dbReference type="ChEBI" id="CHEBI:60539"/>
    </cofactor>
</comment>
<comment type="subcellular location">
    <subcellularLocation>
        <location evidence="2">Periplasm</location>
    </subcellularLocation>
</comment>
<feature type="domain" description="Molybdopterin oxidoreductase" evidence="11">
    <location>
        <begin position="122"/>
        <end position="585"/>
    </location>
</feature>
<dbReference type="CDD" id="cd02777">
    <property type="entry name" value="MopB_CT_DMSOR-like"/>
    <property type="match status" value="1"/>
</dbReference>
<evidence type="ECO:0000259" key="12">
    <source>
        <dbReference type="Pfam" id="PF01568"/>
    </source>
</evidence>
<dbReference type="InterPro" id="IPR006656">
    <property type="entry name" value="Mopterin_OxRdtase"/>
</dbReference>
<keyword evidence="15" id="KW-1185">Reference proteome</keyword>
<keyword evidence="7 10" id="KW-0732">Signal</keyword>
<evidence type="ECO:0000256" key="2">
    <source>
        <dbReference type="ARBA" id="ARBA00004418"/>
    </source>
</evidence>
<dbReference type="SUPFAM" id="SSF50692">
    <property type="entry name" value="ADC-like"/>
    <property type="match status" value="1"/>
</dbReference>
<evidence type="ECO:0000256" key="10">
    <source>
        <dbReference type="SAM" id="SignalP"/>
    </source>
</evidence>
<evidence type="ECO:0000313" key="14">
    <source>
        <dbReference type="EMBL" id="MCG5031569.1"/>
    </source>
</evidence>
<evidence type="ECO:0000256" key="6">
    <source>
        <dbReference type="ARBA" id="ARBA00022723"/>
    </source>
</evidence>
<feature type="domain" description="Molybdopterin oxidoreductase N-terminal" evidence="13">
    <location>
        <begin position="81"/>
        <end position="116"/>
    </location>
</feature>
<dbReference type="InterPro" id="IPR006655">
    <property type="entry name" value="Mopterin_OxRdtase_prok_CS"/>
</dbReference>
<protein>
    <recommendedName>
        <fullName evidence="4">trimethylamine-N-oxide reductase</fullName>
        <ecNumber evidence="4">1.7.2.3</ecNumber>
    </recommendedName>
</protein>
<dbReference type="InterPro" id="IPR009010">
    <property type="entry name" value="Asp_de-COase-like_dom_sf"/>
</dbReference>